<dbReference type="Proteomes" id="UP000215137">
    <property type="component" value="Chromosome"/>
</dbReference>
<evidence type="ECO:0000313" key="2">
    <source>
        <dbReference type="Proteomes" id="UP000215137"/>
    </source>
</evidence>
<dbReference type="AlphaFoldDB" id="A0A248TGU7"/>
<accession>A0A248TGU7</accession>
<gene>
    <name evidence="1" type="ORF">CKF48_08940</name>
</gene>
<evidence type="ECO:0000313" key="1">
    <source>
        <dbReference type="EMBL" id="ASV67444.1"/>
    </source>
</evidence>
<organism evidence="1 2">
    <name type="scientific">Cytobacillus kochii</name>
    <dbReference type="NCBI Taxonomy" id="859143"/>
    <lineage>
        <taxon>Bacteria</taxon>
        <taxon>Bacillati</taxon>
        <taxon>Bacillota</taxon>
        <taxon>Bacilli</taxon>
        <taxon>Bacillales</taxon>
        <taxon>Bacillaceae</taxon>
        <taxon>Cytobacillus</taxon>
    </lineage>
</organism>
<dbReference type="RefSeq" id="WP_095371018.1">
    <property type="nucleotide sequence ID" value="NZ_CP022983.1"/>
</dbReference>
<keyword evidence="2" id="KW-1185">Reference proteome</keyword>
<reference evidence="1 2" key="1">
    <citation type="submission" date="2017-08" db="EMBL/GenBank/DDBJ databases">
        <title>Complete Genome Sequence of Bacillus kochii Oregon-R-modENCODE STRAIN BDGP4, isolated from Drosophila melanogaster gut.</title>
        <authorList>
            <person name="Wan K.H."/>
            <person name="Yu C."/>
            <person name="Park S."/>
            <person name="Hammonds A.S."/>
            <person name="Booth B.W."/>
            <person name="Celniker S.E."/>
        </authorList>
    </citation>
    <scope>NUCLEOTIDE SEQUENCE [LARGE SCALE GENOMIC DNA]</scope>
    <source>
        <strain evidence="1 2">BDGP4</strain>
    </source>
</reference>
<dbReference type="OrthoDB" id="2859322at2"/>
<dbReference type="InterPro" id="IPR046930">
    <property type="entry name" value="HTH_60"/>
</dbReference>
<dbReference type="Pfam" id="PF20317">
    <property type="entry name" value="HTH_60"/>
    <property type="match status" value="1"/>
</dbReference>
<dbReference type="KEGG" id="bko:CKF48_08940"/>
<proteinExistence type="predicted"/>
<name>A0A248TGU7_9BACI</name>
<protein>
    <submittedName>
        <fullName evidence="1">Uncharacterized protein</fullName>
    </submittedName>
</protein>
<dbReference type="EMBL" id="CP022983">
    <property type="protein sequence ID" value="ASV67444.1"/>
    <property type="molecule type" value="Genomic_DNA"/>
</dbReference>
<sequence>MKDPQRLFSINDPRDFITVLMNELRMDVQTLEKISGINQMAIEKYRKKDSTCDWGELHDVDRRVDFDHLLALLTSGMFACDVDSRLHAVIDVLQTNYGISVKTISIYTRVSEEDIKNFLADGNSVSVETKYKLAVPVLFLHYICK</sequence>